<proteinExistence type="predicted"/>
<dbReference type="Proteomes" id="UP000322244">
    <property type="component" value="Unassembled WGS sequence"/>
</dbReference>
<sequence>MRRGWSWLPSTPPSPIGSVFVGSSDSDGPAPVIGVVSYVESATFGVWETDAALIPRSYVDAVVRAGGIPVLLPPVGGGQREIVARIDGVVLSGGADIDPARYGAERAERTKVVRPERDAYEFALLAEATAVGLPVFAVCRGVQLLNVALGGTLMQHLPDAIGTSAHLPTPGVYGSRRVTTLSGSKIDDIVGADAQVHCHHHQAIDRLADGLHATAWAEDGTIEAAEADGDAFLLGVQWHPEESIDDRLFAELIAYARRYRTENS</sequence>
<dbReference type="PROSITE" id="PS51273">
    <property type="entry name" value="GATASE_TYPE_1"/>
    <property type="match status" value="1"/>
</dbReference>
<dbReference type="OrthoDB" id="9813383at2"/>
<keyword evidence="1" id="KW-0378">Hydrolase</keyword>
<dbReference type="GO" id="GO:0006598">
    <property type="term" value="P:polyamine catabolic process"/>
    <property type="evidence" value="ECO:0007669"/>
    <property type="project" value="TreeGrafter"/>
</dbReference>
<accession>A0A5A7S4R5</accession>
<dbReference type="InterPro" id="IPR029062">
    <property type="entry name" value="Class_I_gatase-like"/>
</dbReference>
<name>A0A5A7S4R5_9NOCA</name>
<dbReference type="GO" id="GO:0033969">
    <property type="term" value="F:gamma-glutamyl-gamma-aminobutyrate hydrolase activity"/>
    <property type="evidence" value="ECO:0007669"/>
    <property type="project" value="TreeGrafter"/>
</dbReference>
<dbReference type="Pfam" id="PF07722">
    <property type="entry name" value="Peptidase_C26"/>
    <property type="match status" value="1"/>
</dbReference>
<reference evidence="1 2" key="1">
    <citation type="submission" date="2019-07" db="EMBL/GenBank/DDBJ databases">
        <title>Rhodococcus cavernicolus sp. nov., isolated from a cave.</title>
        <authorList>
            <person name="Lee S.D."/>
        </authorList>
    </citation>
    <scope>NUCLEOTIDE SEQUENCE [LARGE SCALE GENOMIC DNA]</scope>
    <source>
        <strain evidence="1 2">C1-24</strain>
    </source>
</reference>
<dbReference type="Gene3D" id="3.40.50.880">
    <property type="match status" value="1"/>
</dbReference>
<comment type="caution">
    <text evidence="1">The sequence shown here is derived from an EMBL/GenBank/DDBJ whole genome shotgun (WGS) entry which is preliminary data.</text>
</comment>
<gene>
    <name evidence="1" type="ORF">FOY51_19845</name>
</gene>
<evidence type="ECO:0000313" key="2">
    <source>
        <dbReference type="Proteomes" id="UP000322244"/>
    </source>
</evidence>
<dbReference type="PANTHER" id="PTHR43235:SF1">
    <property type="entry name" value="GLUTAMINE AMIDOTRANSFERASE PB2B2.05-RELATED"/>
    <property type="match status" value="1"/>
</dbReference>
<dbReference type="EMBL" id="VLNY01000011">
    <property type="protein sequence ID" value="KAA0021170.1"/>
    <property type="molecule type" value="Genomic_DNA"/>
</dbReference>
<dbReference type="InterPro" id="IPR044668">
    <property type="entry name" value="PuuD-like"/>
</dbReference>
<dbReference type="InterPro" id="IPR011697">
    <property type="entry name" value="Peptidase_C26"/>
</dbReference>
<organism evidence="1 2">
    <name type="scientific">Antrihabitans cavernicola</name>
    <dbReference type="NCBI Taxonomy" id="2495913"/>
    <lineage>
        <taxon>Bacteria</taxon>
        <taxon>Bacillati</taxon>
        <taxon>Actinomycetota</taxon>
        <taxon>Actinomycetes</taxon>
        <taxon>Mycobacteriales</taxon>
        <taxon>Nocardiaceae</taxon>
        <taxon>Antrihabitans</taxon>
    </lineage>
</organism>
<dbReference type="CDD" id="cd01745">
    <property type="entry name" value="GATase1_2"/>
    <property type="match status" value="1"/>
</dbReference>
<dbReference type="PANTHER" id="PTHR43235">
    <property type="entry name" value="GLUTAMINE AMIDOTRANSFERASE PB2B2.05-RELATED"/>
    <property type="match status" value="1"/>
</dbReference>
<dbReference type="SUPFAM" id="SSF52317">
    <property type="entry name" value="Class I glutamine amidotransferase-like"/>
    <property type="match status" value="1"/>
</dbReference>
<protein>
    <submittedName>
        <fullName evidence="1">Gamma-glutamyl-gamma-aminobutyrate hydrolase family protein</fullName>
    </submittedName>
</protein>
<dbReference type="AlphaFoldDB" id="A0A5A7S4R5"/>
<evidence type="ECO:0000313" key="1">
    <source>
        <dbReference type="EMBL" id="KAA0021170.1"/>
    </source>
</evidence>
<dbReference type="GO" id="GO:0005829">
    <property type="term" value="C:cytosol"/>
    <property type="evidence" value="ECO:0007669"/>
    <property type="project" value="TreeGrafter"/>
</dbReference>
<keyword evidence="2" id="KW-1185">Reference proteome</keyword>